<comment type="caution">
    <text evidence="1">The sequence shown here is derived from an EMBL/GenBank/DDBJ whole genome shotgun (WGS) entry which is preliminary data.</text>
</comment>
<reference evidence="1 2" key="1">
    <citation type="journal article" date="2020" name="Mol. Biol. Evol.">
        <title>Distinct Expression and Methylation Patterns for Genes with Different Fates following a Single Whole-Genome Duplication in Flowering Plants.</title>
        <authorList>
            <person name="Shi T."/>
            <person name="Rahmani R.S."/>
            <person name="Gugger P.F."/>
            <person name="Wang M."/>
            <person name="Li H."/>
            <person name="Zhang Y."/>
            <person name="Li Z."/>
            <person name="Wang Q."/>
            <person name="Van de Peer Y."/>
            <person name="Marchal K."/>
            <person name="Chen J."/>
        </authorList>
    </citation>
    <scope>NUCLEOTIDE SEQUENCE [LARGE SCALE GENOMIC DNA]</scope>
    <source>
        <tissue evidence="1">Leaf</tissue>
    </source>
</reference>
<accession>A0A822Z4M8</accession>
<proteinExistence type="predicted"/>
<dbReference type="EMBL" id="DUZY01000004">
    <property type="protein sequence ID" value="DAD36488.1"/>
    <property type="molecule type" value="Genomic_DNA"/>
</dbReference>
<evidence type="ECO:0000313" key="1">
    <source>
        <dbReference type="EMBL" id="DAD36488.1"/>
    </source>
</evidence>
<gene>
    <name evidence="1" type="ORF">HUJ06_007129</name>
</gene>
<sequence>MLFAGVYGICSSPDKDSQLDCLSGYRPLDNIAKGFYPKRKLDRCIENPSLMNFTVEVINDADFPHVGLADLARVTPTNEEGCKKALMDETATDVRDSTLQFCNLSSFMIREGRR</sequence>
<name>A0A822Z4M8_NELNU</name>
<keyword evidence="2" id="KW-1185">Reference proteome</keyword>
<evidence type="ECO:0000313" key="2">
    <source>
        <dbReference type="Proteomes" id="UP000607653"/>
    </source>
</evidence>
<dbReference type="AlphaFoldDB" id="A0A822Z4M8"/>
<protein>
    <submittedName>
        <fullName evidence="1">Uncharacterized protein</fullName>
    </submittedName>
</protein>
<organism evidence="1 2">
    <name type="scientific">Nelumbo nucifera</name>
    <name type="common">Sacred lotus</name>
    <dbReference type="NCBI Taxonomy" id="4432"/>
    <lineage>
        <taxon>Eukaryota</taxon>
        <taxon>Viridiplantae</taxon>
        <taxon>Streptophyta</taxon>
        <taxon>Embryophyta</taxon>
        <taxon>Tracheophyta</taxon>
        <taxon>Spermatophyta</taxon>
        <taxon>Magnoliopsida</taxon>
        <taxon>Proteales</taxon>
        <taxon>Nelumbonaceae</taxon>
        <taxon>Nelumbo</taxon>
    </lineage>
</organism>
<dbReference type="Proteomes" id="UP000607653">
    <property type="component" value="Unassembled WGS sequence"/>
</dbReference>